<gene>
    <name evidence="5" type="ORF">METZ01_LOCUS3423</name>
</gene>
<dbReference type="Gene3D" id="3.20.20.105">
    <property type="entry name" value="Queuine tRNA-ribosyltransferase-like"/>
    <property type="match status" value="1"/>
</dbReference>
<dbReference type="InterPro" id="IPR002616">
    <property type="entry name" value="tRNA_ribo_trans-like"/>
</dbReference>
<reference evidence="5" key="1">
    <citation type="submission" date="2018-05" db="EMBL/GenBank/DDBJ databases">
        <authorList>
            <person name="Lanie J.A."/>
            <person name="Ng W.-L."/>
            <person name="Kazmierczak K.M."/>
            <person name="Andrzejewski T.M."/>
            <person name="Davidsen T.M."/>
            <person name="Wayne K.J."/>
            <person name="Tettelin H."/>
            <person name="Glass J.I."/>
            <person name="Rusch D."/>
            <person name="Podicherti R."/>
            <person name="Tsui H.-C.T."/>
            <person name="Winkler M.E."/>
        </authorList>
    </citation>
    <scope>NUCLEOTIDE SEQUENCE</scope>
</reference>
<evidence type="ECO:0000256" key="1">
    <source>
        <dbReference type="ARBA" id="ARBA00022676"/>
    </source>
</evidence>
<dbReference type="InterPro" id="IPR050076">
    <property type="entry name" value="ArchSynthase1/Queuine_TRR"/>
</dbReference>
<feature type="domain" description="tRNA-guanine(15) transglycosylase-like" evidence="4">
    <location>
        <begin position="13"/>
        <end position="365"/>
    </location>
</feature>
<keyword evidence="1" id="KW-0328">Glycosyltransferase</keyword>
<dbReference type="GO" id="GO:0005737">
    <property type="term" value="C:cytoplasm"/>
    <property type="evidence" value="ECO:0007669"/>
    <property type="project" value="TreeGrafter"/>
</dbReference>
<sequence>MTISFKLISEDGDARLGEINTSHGIIDTPAFMPVGTYGAVKTLSPKSLLDLDAQIILSNTYHLMERPGTDIIKKHGGLHGFMSWERPILTDSGGYQVFSLAKKRSISEEGVKFNSPLNGDSVFLSPESCMQLQADFGVDIAMVLDECTPFPIKKEEAKESMLLSMRWAQRCRDNFSSEKSGLFGIAQGGMFKDLREESLEKLINIGFEGYAIGGLSVGESNEEMLHIVDFTSSKMPKNSPRYLMGVGTPKDILNCVQKGIDMFDCVIPTRHARNGYLYTSLGVVRLRNSENRDSLEPLDPNCSCYTCKNFSKSYLFHLDKTKEFLGSNLNTIHNVYFYLNLMKEVRNSIKENKFEAFVEKCRDTWDNSDYPHIEK</sequence>
<dbReference type="InterPro" id="IPR036511">
    <property type="entry name" value="TGT-like_sf"/>
</dbReference>
<keyword evidence="3" id="KW-0819">tRNA processing</keyword>
<dbReference type="Pfam" id="PF01702">
    <property type="entry name" value="TGT"/>
    <property type="match status" value="1"/>
</dbReference>
<evidence type="ECO:0000259" key="4">
    <source>
        <dbReference type="Pfam" id="PF01702"/>
    </source>
</evidence>
<name>A0A381N800_9ZZZZ</name>
<dbReference type="SUPFAM" id="SSF51713">
    <property type="entry name" value="tRNA-guanine transglycosylase"/>
    <property type="match status" value="1"/>
</dbReference>
<dbReference type="AlphaFoldDB" id="A0A381N800"/>
<evidence type="ECO:0000256" key="3">
    <source>
        <dbReference type="ARBA" id="ARBA00022694"/>
    </source>
</evidence>
<keyword evidence="2" id="KW-0808">Transferase</keyword>
<dbReference type="NCBIfam" id="TIGR00449">
    <property type="entry name" value="tgt_general"/>
    <property type="match status" value="1"/>
</dbReference>
<dbReference type="GO" id="GO:0008479">
    <property type="term" value="F:tRNA-guanosine(34) queuine transglycosylase activity"/>
    <property type="evidence" value="ECO:0007669"/>
    <property type="project" value="InterPro"/>
</dbReference>
<dbReference type="HAMAP" id="MF_00168">
    <property type="entry name" value="Q_tRNA_Tgt"/>
    <property type="match status" value="1"/>
</dbReference>
<dbReference type="PANTHER" id="PTHR46499:SF1">
    <property type="entry name" value="QUEUINE TRNA-RIBOSYLTRANSFERASE"/>
    <property type="match status" value="1"/>
</dbReference>
<dbReference type="FunFam" id="3.20.20.105:FF:000001">
    <property type="entry name" value="Queuine tRNA-ribosyltransferase"/>
    <property type="match status" value="1"/>
</dbReference>
<organism evidence="5">
    <name type="scientific">marine metagenome</name>
    <dbReference type="NCBI Taxonomy" id="408172"/>
    <lineage>
        <taxon>unclassified sequences</taxon>
        <taxon>metagenomes</taxon>
        <taxon>ecological metagenomes</taxon>
    </lineage>
</organism>
<dbReference type="PANTHER" id="PTHR46499">
    <property type="entry name" value="QUEUINE TRNA-RIBOSYLTRANSFERASE"/>
    <property type="match status" value="1"/>
</dbReference>
<dbReference type="InterPro" id="IPR004803">
    <property type="entry name" value="TGT"/>
</dbReference>
<dbReference type="GO" id="GO:0002099">
    <property type="term" value="P:tRNA wobble guanine modification"/>
    <property type="evidence" value="ECO:0007669"/>
    <property type="project" value="TreeGrafter"/>
</dbReference>
<protein>
    <recommendedName>
        <fullName evidence="4">tRNA-guanine(15) transglycosylase-like domain-containing protein</fullName>
    </recommendedName>
</protein>
<proteinExistence type="inferred from homology"/>
<accession>A0A381N800</accession>
<evidence type="ECO:0000256" key="2">
    <source>
        <dbReference type="ARBA" id="ARBA00022679"/>
    </source>
</evidence>
<evidence type="ECO:0000313" key="5">
    <source>
        <dbReference type="EMBL" id="SUZ50569.1"/>
    </source>
</evidence>
<dbReference type="EMBL" id="UINC01000177">
    <property type="protein sequence ID" value="SUZ50569.1"/>
    <property type="molecule type" value="Genomic_DNA"/>
</dbReference>
<dbReference type="NCBIfam" id="TIGR00430">
    <property type="entry name" value="Q_tRNA_tgt"/>
    <property type="match status" value="1"/>
</dbReference>